<feature type="transmembrane region" description="Helical" evidence="2">
    <location>
        <begin position="402"/>
        <end position="421"/>
    </location>
</feature>
<evidence type="ECO:0000313" key="3">
    <source>
        <dbReference type="EMBL" id="BAJ28980.1"/>
    </source>
</evidence>
<feature type="transmembrane region" description="Helical" evidence="2">
    <location>
        <begin position="124"/>
        <end position="147"/>
    </location>
</feature>
<dbReference type="Proteomes" id="UP000007076">
    <property type="component" value="Chromosome"/>
</dbReference>
<protein>
    <recommendedName>
        <fullName evidence="5">Glycosyltransferase RgtA/B/C/D-like domain-containing protein</fullName>
    </recommendedName>
</protein>
<feature type="transmembrane region" description="Helical" evidence="2">
    <location>
        <begin position="477"/>
        <end position="495"/>
    </location>
</feature>
<keyword evidence="2" id="KW-1133">Transmembrane helix</keyword>
<name>E4NCP9_KITSK</name>
<evidence type="ECO:0000256" key="1">
    <source>
        <dbReference type="SAM" id="MobiDB-lite"/>
    </source>
</evidence>
<feature type="transmembrane region" description="Helical" evidence="2">
    <location>
        <begin position="344"/>
        <end position="363"/>
    </location>
</feature>
<sequence>MQPVTEELDAPRGNDRSGSGERSGARFDRVLLAARTRGAALVARPRFWTLAVLVGYLLQVGYRLALSLHHSYPTIHADEASYLVIGRVLAGQPVTEMPVGVVIPGGYPLLLVPAFLLGKDPSSVYHLVMATNSVVNALVFPLAYLALRRLAIGRPLALVTAMTAAFMPPVVYYAEYAMSEAVFPVILLAWLICMHGWLTPGGSARRRMLFAAGMGLSAAYAMATHDRGGVVVALTGLVLVVVLAFGWVPRAAGAVGLGALAVGVLAGKLMAAWLESQFKDSPASSVGGQVFKNLLNDHLLSRTVKRMVGQWWYFAISSWGFAAVAIVVCCAAIVSRRFALADRVVSFCAVALVAGISLASAAGLPTDDRIDNWIYARYLAPLVPVFFVIGVAVLYRSRLRQVAGLYLAGALFTVLTCAFIVRLVGKALYKLAIIPWAMPDSLLLASEWSKLHMVRTTAAALIVLGFFVLLRMAGGRRVVWALTSALCAFALYATTTLDENIVDNSFTYNGYMATGFTKDAGLKPGDNLVMEWDVEWGIRMAQTYEVYPGRVWTRSLSYGDPIPEQANVALVPAAADGDPAKSWPKAPAGWKVDKVNKLHGWVLWRKG</sequence>
<proteinExistence type="predicted"/>
<keyword evidence="2" id="KW-0472">Membrane</keyword>
<feature type="transmembrane region" description="Helical" evidence="2">
    <location>
        <begin position="452"/>
        <end position="470"/>
    </location>
</feature>
<feature type="transmembrane region" description="Helical" evidence="2">
    <location>
        <begin position="181"/>
        <end position="200"/>
    </location>
</feature>
<feature type="transmembrane region" description="Helical" evidence="2">
    <location>
        <begin position="255"/>
        <end position="274"/>
    </location>
</feature>
<feature type="compositionally biased region" description="Basic and acidic residues" evidence="1">
    <location>
        <begin position="9"/>
        <end position="23"/>
    </location>
</feature>
<reference evidence="3 4" key="1">
    <citation type="journal article" date="2010" name="DNA Res.">
        <title>Genome sequence of Kitasatospora setae NBRC 14216T: an evolutionary snapshot of the family Streptomycetaceae.</title>
        <authorList>
            <person name="Ichikawa N."/>
            <person name="Oguchi A."/>
            <person name="Ikeda H."/>
            <person name="Ishikawa J."/>
            <person name="Kitani S."/>
            <person name="Watanabe Y."/>
            <person name="Nakamura S."/>
            <person name="Katano Y."/>
            <person name="Kishi E."/>
            <person name="Sasagawa M."/>
            <person name="Ankai A."/>
            <person name="Fukui S."/>
            <person name="Hashimoto Y."/>
            <person name="Kamata S."/>
            <person name="Otoguro M."/>
            <person name="Tanikawa S."/>
            <person name="Nihira T."/>
            <person name="Horinouchi S."/>
            <person name="Ohnishi Y."/>
            <person name="Hayakawa M."/>
            <person name="Kuzuyama T."/>
            <person name="Arisawa A."/>
            <person name="Nomoto F."/>
            <person name="Miura H."/>
            <person name="Takahashi Y."/>
            <person name="Fujita N."/>
        </authorList>
    </citation>
    <scope>NUCLEOTIDE SEQUENCE [LARGE SCALE GENOMIC DNA]</scope>
    <source>
        <strain evidence="4">ATCC 33774 / DSM 43861 / JCM 3304 / KCC A-0304 / NBRC 14216 / KM-6054</strain>
    </source>
</reference>
<feature type="transmembrane region" description="Helical" evidence="2">
    <location>
        <begin position="229"/>
        <end position="248"/>
    </location>
</feature>
<gene>
    <name evidence="3" type="ordered locus">KSE_31700</name>
</gene>
<evidence type="ECO:0000256" key="2">
    <source>
        <dbReference type="SAM" id="Phobius"/>
    </source>
</evidence>
<evidence type="ECO:0000313" key="4">
    <source>
        <dbReference type="Proteomes" id="UP000007076"/>
    </source>
</evidence>
<evidence type="ECO:0008006" key="5">
    <source>
        <dbReference type="Google" id="ProtNLM"/>
    </source>
</evidence>
<dbReference type="eggNOG" id="ENOG5033E7M">
    <property type="taxonomic scope" value="Bacteria"/>
</dbReference>
<organism evidence="3 4">
    <name type="scientific">Kitasatospora setae (strain ATCC 33774 / DSM 43861 / JCM 3304 / KCC A-0304 / NBRC 14216 / KM-6054)</name>
    <name type="common">Streptomyces setae</name>
    <dbReference type="NCBI Taxonomy" id="452652"/>
    <lineage>
        <taxon>Bacteria</taxon>
        <taxon>Bacillati</taxon>
        <taxon>Actinomycetota</taxon>
        <taxon>Actinomycetes</taxon>
        <taxon>Kitasatosporales</taxon>
        <taxon>Streptomycetaceae</taxon>
        <taxon>Kitasatospora</taxon>
    </lineage>
</organism>
<feature type="transmembrane region" description="Helical" evidence="2">
    <location>
        <begin position="375"/>
        <end position="395"/>
    </location>
</feature>
<dbReference type="KEGG" id="ksk:KSE_31700"/>
<dbReference type="PATRIC" id="fig|452652.3.peg.3183"/>
<accession>E4NCP9</accession>
<dbReference type="EMBL" id="AP010968">
    <property type="protein sequence ID" value="BAJ28980.1"/>
    <property type="molecule type" value="Genomic_DNA"/>
</dbReference>
<feature type="region of interest" description="Disordered" evidence="1">
    <location>
        <begin position="1"/>
        <end position="23"/>
    </location>
</feature>
<dbReference type="AlphaFoldDB" id="E4NCP9"/>
<feature type="transmembrane region" description="Helical" evidence="2">
    <location>
        <begin position="156"/>
        <end position="175"/>
    </location>
</feature>
<dbReference type="HOGENOM" id="CLU_458498_0_0_11"/>
<keyword evidence="4" id="KW-1185">Reference proteome</keyword>
<feature type="transmembrane region" description="Helical" evidence="2">
    <location>
        <begin position="97"/>
        <end position="118"/>
    </location>
</feature>
<feature type="transmembrane region" description="Helical" evidence="2">
    <location>
        <begin position="47"/>
        <end position="66"/>
    </location>
</feature>
<dbReference type="RefSeq" id="WP_014136288.1">
    <property type="nucleotide sequence ID" value="NC_016109.1"/>
</dbReference>
<keyword evidence="2" id="KW-0812">Transmembrane</keyword>
<feature type="transmembrane region" description="Helical" evidence="2">
    <location>
        <begin position="311"/>
        <end position="332"/>
    </location>
</feature>